<evidence type="ECO:0000256" key="1">
    <source>
        <dbReference type="SAM" id="Phobius"/>
    </source>
</evidence>
<sequence length="91" mass="10239">MAITFLQAKKRQRYLIVILGLLVFVSLIIVWQGLARRGGETPAPLSITPEPKEIIINWSVLQDPHLEGLQIFETIAPFEGAVGRKNPFIPY</sequence>
<protein>
    <submittedName>
        <fullName evidence="2">Uncharacterized protein</fullName>
    </submittedName>
</protein>
<evidence type="ECO:0000313" key="3">
    <source>
        <dbReference type="Proteomes" id="UP000178647"/>
    </source>
</evidence>
<accession>A0A1G2EF45</accession>
<keyword evidence="1" id="KW-0812">Transmembrane</keyword>
<keyword evidence="1" id="KW-0472">Membrane</keyword>
<dbReference type="EMBL" id="MHMH01000011">
    <property type="protein sequence ID" value="OGZ24419.1"/>
    <property type="molecule type" value="Genomic_DNA"/>
</dbReference>
<feature type="transmembrane region" description="Helical" evidence="1">
    <location>
        <begin position="14"/>
        <end position="34"/>
    </location>
</feature>
<keyword evidence="1" id="KW-1133">Transmembrane helix</keyword>
<name>A0A1G2EF45_9BACT</name>
<dbReference type="Proteomes" id="UP000178647">
    <property type="component" value="Unassembled WGS sequence"/>
</dbReference>
<evidence type="ECO:0000313" key="2">
    <source>
        <dbReference type="EMBL" id="OGZ24419.1"/>
    </source>
</evidence>
<organism evidence="2 3">
    <name type="scientific">Candidatus Nealsonbacteria bacterium RIFCSPLOWO2_01_FULL_43_32</name>
    <dbReference type="NCBI Taxonomy" id="1801672"/>
    <lineage>
        <taxon>Bacteria</taxon>
        <taxon>Candidatus Nealsoniibacteriota</taxon>
    </lineage>
</organism>
<dbReference type="AlphaFoldDB" id="A0A1G2EF45"/>
<dbReference type="STRING" id="1801672.A2896_01270"/>
<comment type="caution">
    <text evidence="2">The sequence shown here is derived from an EMBL/GenBank/DDBJ whole genome shotgun (WGS) entry which is preliminary data.</text>
</comment>
<gene>
    <name evidence="2" type="ORF">A2896_01270</name>
</gene>
<proteinExistence type="predicted"/>
<reference evidence="2 3" key="1">
    <citation type="journal article" date="2016" name="Nat. Commun.">
        <title>Thousands of microbial genomes shed light on interconnected biogeochemical processes in an aquifer system.</title>
        <authorList>
            <person name="Anantharaman K."/>
            <person name="Brown C.T."/>
            <person name="Hug L.A."/>
            <person name="Sharon I."/>
            <person name="Castelle C.J."/>
            <person name="Probst A.J."/>
            <person name="Thomas B.C."/>
            <person name="Singh A."/>
            <person name="Wilkins M.J."/>
            <person name="Karaoz U."/>
            <person name="Brodie E.L."/>
            <person name="Williams K.H."/>
            <person name="Hubbard S.S."/>
            <person name="Banfield J.F."/>
        </authorList>
    </citation>
    <scope>NUCLEOTIDE SEQUENCE [LARGE SCALE GENOMIC DNA]</scope>
</reference>